<dbReference type="PROSITE" id="PS51257">
    <property type="entry name" value="PROKAR_LIPOPROTEIN"/>
    <property type="match status" value="1"/>
</dbReference>
<evidence type="ECO:0000313" key="3">
    <source>
        <dbReference type="RefSeq" id="XP_022818451.1"/>
    </source>
</evidence>
<gene>
    <name evidence="3" type="primary">LOC111350953</name>
</gene>
<dbReference type="RefSeq" id="XP_022818451.1">
    <property type="nucleotide sequence ID" value="XM_022962683.1"/>
</dbReference>
<organism evidence="2 3">
    <name type="scientific">Spodoptera litura</name>
    <name type="common">Asian cotton leafworm</name>
    <dbReference type="NCBI Taxonomy" id="69820"/>
    <lineage>
        <taxon>Eukaryota</taxon>
        <taxon>Metazoa</taxon>
        <taxon>Ecdysozoa</taxon>
        <taxon>Arthropoda</taxon>
        <taxon>Hexapoda</taxon>
        <taxon>Insecta</taxon>
        <taxon>Pterygota</taxon>
        <taxon>Neoptera</taxon>
        <taxon>Endopterygota</taxon>
        <taxon>Lepidoptera</taxon>
        <taxon>Glossata</taxon>
        <taxon>Ditrysia</taxon>
        <taxon>Noctuoidea</taxon>
        <taxon>Noctuidae</taxon>
        <taxon>Amphipyrinae</taxon>
        <taxon>Spodoptera</taxon>
    </lineage>
</organism>
<dbReference type="GeneID" id="111350953"/>
<keyword evidence="2" id="KW-1185">Reference proteome</keyword>
<dbReference type="KEGG" id="sliu:111350953"/>
<sequence>MRSFIFITVLSALTACYGASVLPDNNEMITVVYDDEAPNGRIVSDAEFKNSVIIPDNWVLLSEWRCDAPPINNQVQRVGVRYEGDPSIRIGQVSVSYFPPAPHIAYGQLGNYFMEVNITTPVGREVRSTVGMYYRA</sequence>
<evidence type="ECO:0000313" key="2">
    <source>
        <dbReference type="Proteomes" id="UP000301870"/>
    </source>
</evidence>
<dbReference type="AlphaFoldDB" id="A0A9J7DXI8"/>
<protein>
    <submittedName>
        <fullName evidence="3">Uncharacterized protein LOC111350953</fullName>
    </submittedName>
</protein>
<dbReference type="Proteomes" id="UP000301870">
    <property type="component" value="Chromosome 12"/>
</dbReference>
<accession>A0A9J7DXI8</accession>
<evidence type="ECO:0000256" key="1">
    <source>
        <dbReference type="SAM" id="SignalP"/>
    </source>
</evidence>
<feature type="signal peptide" evidence="1">
    <location>
        <begin position="1"/>
        <end position="18"/>
    </location>
</feature>
<dbReference type="OrthoDB" id="6818903at2759"/>
<keyword evidence="1" id="KW-0732">Signal</keyword>
<proteinExistence type="predicted"/>
<name>A0A9J7DXI8_SPOLT</name>
<feature type="chain" id="PRO_5039915252" evidence="1">
    <location>
        <begin position="19"/>
        <end position="136"/>
    </location>
</feature>
<reference evidence="3" key="1">
    <citation type="submission" date="2025-08" db="UniProtKB">
        <authorList>
            <consortium name="RefSeq"/>
        </authorList>
    </citation>
    <scope>IDENTIFICATION</scope>
    <source>
        <strain evidence="3">Ishihara</strain>
        <tissue evidence="3">Whole body</tissue>
    </source>
</reference>